<gene>
    <name evidence="1" type="ORF">UT41_C0002G0035</name>
</gene>
<dbReference type="Proteomes" id="UP000034665">
    <property type="component" value="Unassembled WGS sequence"/>
</dbReference>
<reference evidence="1 2" key="1">
    <citation type="journal article" date="2015" name="Nature">
        <title>rRNA introns, odd ribosomes, and small enigmatic genomes across a large radiation of phyla.</title>
        <authorList>
            <person name="Brown C.T."/>
            <person name="Hug L.A."/>
            <person name="Thomas B.C."/>
            <person name="Sharon I."/>
            <person name="Castelle C.J."/>
            <person name="Singh A."/>
            <person name="Wilkins M.J."/>
            <person name="Williams K.H."/>
            <person name="Banfield J.F."/>
        </authorList>
    </citation>
    <scope>NUCLEOTIDE SEQUENCE [LARGE SCALE GENOMIC DNA]</scope>
</reference>
<dbReference type="PATRIC" id="fig|1619013.3.peg.688"/>
<dbReference type="EMBL" id="LBWR01000002">
    <property type="protein sequence ID" value="KKR12261.1"/>
    <property type="molecule type" value="Genomic_DNA"/>
</dbReference>
<evidence type="ECO:0008006" key="3">
    <source>
        <dbReference type="Google" id="ProtNLM"/>
    </source>
</evidence>
<proteinExistence type="predicted"/>
<evidence type="ECO:0000313" key="2">
    <source>
        <dbReference type="Proteomes" id="UP000034665"/>
    </source>
</evidence>
<dbReference type="STRING" id="1619013.UT41_C0002G0035"/>
<dbReference type="Pfam" id="PF12686">
    <property type="entry name" value="DUF3800"/>
    <property type="match status" value="1"/>
</dbReference>
<dbReference type="AlphaFoldDB" id="A0A0G0NHH8"/>
<protein>
    <recommendedName>
        <fullName evidence="3">DUF3800 domain-containing protein</fullName>
    </recommendedName>
</protein>
<dbReference type="InterPro" id="IPR024524">
    <property type="entry name" value="DUF3800"/>
</dbReference>
<name>A0A0G0NHH8_9BACT</name>
<sequence>MKYLYLDESGDLGFDFVNKRPSKYFTITILKVNGQAENRKLIKAVEKTLARKLNPRGKRERIVHELKGTGTELDIKKYFYQQVKDIDFCVYALTLNKRRVYDSLTTNKERVYNFIARQVIDRVPFEQESGARIEFILDRCKSKPEIEEFNSYIRNQLQARINPNMPLDIFHQASHENRGLQACDIFCWGIFQKHERKNESWYKVYKEKIRYDDIYLPEK</sequence>
<comment type="caution">
    <text evidence="1">The sequence shown here is derived from an EMBL/GenBank/DDBJ whole genome shotgun (WGS) entry which is preliminary data.</text>
</comment>
<accession>A0A0G0NHH8</accession>
<organism evidence="1 2">
    <name type="scientific">Candidatus Wolfebacteria bacterium GW2011_GWC2_39_22</name>
    <dbReference type="NCBI Taxonomy" id="1619013"/>
    <lineage>
        <taxon>Bacteria</taxon>
        <taxon>Candidatus Wolfeibacteriota</taxon>
    </lineage>
</organism>
<evidence type="ECO:0000313" key="1">
    <source>
        <dbReference type="EMBL" id="KKR12261.1"/>
    </source>
</evidence>